<evidence type="ECO:0000313" key="1">
    <source>
        <dbReference type="EMBL" id="TJY66686.1"/>
    </source>
</evidence>
<dbReference type="AlphaFoldDB" id="A0A4U0H527"/>
<accession>A0A4U0H527</accession>
<evidence type="ECO:0008006" key="3">
    <source>
        <dbReference type="Google" id="ProtNLM"/>
    </source>
</evidence>
<name>A0A4U0H527_9SPHI</name>
<dbReference type="OrthoDB" id="1444424at2"/>
<organism evidence="1 2">
    <name type="scientific">Sphingobacterium alkalisoli</name>
    <dbReference type="NCBI Taxonomy" id="1874115"/>
    <lineage>
        <taxon>Bacteria</taxon>
        <taxon>Pseudomonadati</taxon>
        <taxon>Bacteroidota</taxon>
        <taxon>Sphingobacteriia</taxon>
        <taxon>Sphingobacteriales</taxon>
        <taxon>Sphingobacteriaceae</taxon>
        <taxon>Sphingobacterium</taxon>
    </lineage>
</organism>
<proteinExistence type="predicted"/>
<dbReference type="Proteomes" id="UP000309872">
    <property type="component" value="Unassembled WGS sequence"/>
</dbReference>
<dbReference type="EMBL" id="SUKA01000002">
    <property type="protein sequence ID" value="TJY66686.1"/>
    <property type="molecule type" value="Genomic_DNA"/>
</dbReference>
<dbReference type="RefSeq" id="WP_136820035.1">
    <property type="nucleotide sequence ID" value="NZ_BMJX01000002.1"/>
</dbReference>
<comment type="caution">
    <text evidence="1">The sequence shown here is derived from an EMBL/GenBank/DDBJ whole genome shotgun (WGS) entry which is preliminary data.</text>
</comment>
<evidence type="ECO:0000313" key="2">
    <source>
        <dbReference type="Proteomes" id="UP000309872"/>
    </source>
</evidence>
<dbReference type="InterPro" id="IPR029470">
    <property type="entry name" value="PDDEXK_4"/>
</dbReference>
<reference evidence="1 2" key="1">
    <citation type="submission" date="2019-04" db="EMBL/GenBank/DDBJ databases">
        <title>Sphingobacterium olei sp. nov., isolated from oil-contaminated soil.</title>
        <authorList>
            <person name="Liu B."/>
        </authorList>
    </citation>
    <scope>NUCLEOTIDE SEQUENCE [LARGE SCALE GENOMIC DNA]</scope>
    <source>
        <strain evidence="1 2">Y3L14</strain>
    </source>
</reference>
<sequence length="346" mass="40348">MFINLFKISPKDTTGRRASEDFATEILAGLLRCESDFARSFYQMAGLPDRTYSAKTQQYYTLESRPNCKIDLVLESEDILCFIEIKVESSEGNEQLDRYCEVLDNIKGKKTLLRYCTKYREEKEISKHDFFQFTWHHVAKLLSQYHGKPYLTDYYEFLKTQKMADNFQITAEKLKAAEVLQDTLKTFDHYLSNSKKDFEACFGRVGTDNASKSKFGINKDNRIGYRITNILNLEIYNEIMYSIDLDTQLLNVHLFISRDSSYEQAFSDAEKLGFKFVSSINGIAIHRTQQLAEYLNIEDPSMEITCWYQNAFERFKIFLDNNGHIFVKKSFINEGVNDREVSSPSI</sequence>
<gene>
    <name evidence="1" type="ORF">FAZ19_07140</name>
</gene>
<keyword evidence="2" id="KW-1185">Reference proteome</keyword>
<protein>
    <recommendedName>
        <fullName evidence="3">PD-(D/E)XK nuclease superfamily protein</fullName>
    </recommendedName>
</protein>
<dbReference type="Pfam" id="PF14281">
    <property type="entry name" value="PDDEXK_4"/>
    <property type="match status" value="1"/>
</dbReference>